<protein>
    <recommendedName>
        <fullName evidence="6">MYND-type domain-containing protein</fullName>
    </recommendedName>
</protein>
<evidence type="ECO:0000259" key="6">
    <source>
        <dbReference type="PROSITE" id="PS50865"/>
    </source>
</evidence>
<dbReference type="Pfam" id="PF01753">
    <property type="entry name" value="zf-MYND"/>
    <property type="match status" value="1"/>
</dbReference>
<evidence type="ECO:0000313" key="8">
    <source>
        <dbReference type="Proteomes" id="UP001165060"/>
    </source>
</evidence>
<reference evidence="7 8" key="1">
    <citation type="journal article" date="2023" name="Commun. Biol.">
        <title>Genome analysis of Parmales, the sister group of diatoms, reveals the evolutionary specialization of diatoms from phago-mixotrophs to photoautotrophs.</title>
        <authorList>
            <person name="Ban H."/>
            <person name="Sato S."/>
            <person name="Yoshikawa S."/>
            <person name="Yamada K."/>
            <person name="Nakamura Y."/>
            <person name="Ichinomiya M."/>
            <person name="Sato N."/>
            <person name="Blanc-Mathieu R."/>
            <person name="Endo H."/>
            <person name="Kuwata A."/>
            <person name="Ogata H."/>
        </authorList>
    </citation>
    <scope>NUCLEOTIDE SEQUENCE [LARGE SCALE GENOMIC DNA]</scope>
</reference>
<dbReference type="Gene3D" id="6.10.140.2220">
    <property type="match status" value="1"/>
</dbReference>
<evidence type="ECO:0000256" key="1">
    <source>
        <dbReference type="ARBA" id="ARBA00022723"/>
    </source>
</evidence>
<feature type="domain" description="MYND-type" evidence="6">
    <location>
        <begin position="64"/>
        <end position="100"/>
    </location>
</feature>
<keyword evidence="1" id="KW-0479">Metal-binding</keyword>
<feature type="chain" id="PRO_5047208923" description="MYND-type domain-containing protein" evidence="5">
    <location>
        <begin position="26"/>
        <end position="112"/>
    </location>
</feature>
<gene>
    <name evidence="7" type="ORF">TeGR_g4567</name>
</gene>
<evidence type="ECO:0000256" key="2">
    <source>
        <dbReference type="ARBA" id="ARBA00022771"/>
    </source>
</evidence>
<evidence type="ECO:0000313" key="7">
    <source>
        <dbReference type="EMBL" id="GMI42417.1"/>
    </source>
</evidence>
<name>A0ABQ6N6S8_9STRA</name>
<comment type="caution">
    <text evidence="7">The sequence shown here is derived from an EMBL/GenBank/DDBJ whole genome shotgun (WGS) entry which is preliminary data.</text>
</comment>
<dbReference type="Proteomes" id="UP001165060">
    <property type="component" value="Unassembled WGS sequence"/>
</dbReference>
<sequence>MNLSSAAAFARVLLVGLSLVVDAEANDNYGAIALMRGRSAKLDSLLVMAAPLRPDAFADEIAAGRGCANTAGLSACQCGTAHYCCRSCQRAAWPTHKNVCKAIRSGEFKVQE</sequence>
<accession>A0ABQ6N6S8</accession>
<evidence type="ECO:0000256" key="4">
    <source>
        <dbReference type="PROSITE-ProRule" id="PRU00134"/>
    </source>
</evidence>
<dbReference type="SUPFAM" id="SSF144232">
    <property type="entry name" value="HIT/MYND zinc finger-like"/>
    <property type="match status" value="1"/>
</dbReference>
<organism evidence="7 8">
    <name type="scientific">Tetraparma gracilis</name>
    <dbReference type="NCBI Taxonomy" id="2962635"/>
    <lineage>
        <taxon>Eukaryota</taxon>
        <taxon>Sar</taxon>
        <taxon>Stramenopiles</taxon>
        <taxon>Ochrophyta</taxon>
        <taxon>Bolidophyceae</taxon>
        <taxon>Parmales</taxon>
        <taxon>Triparmaceae</taxon>
        <taxon>Tetraparma</taxon>
    </lineage>
</organism>
<dbReference type="PROSITE" id="PS50865">
    <property type="entry name" value="ZF_MYND_2"/>
    <property type="match status" value="1"/>
</dbReference>
<keyword evidence="5" id="KW-0732">Signal</keyword>
<evidence type="ECO:0000256" key="3">
    <source>
        <dbReference type="ARBA" id="ARBA00022833"/>
    </source>
</evidence>
<keyword evidence="3" id="KW-0862">Zinc</keyword>
<evidence type="ECO:0000256" key="5">
    <source>
        <dbReference type="SAM" id="SignalP"/>
    </source>
</evidence>
<dbReference type="InterPro" id="IPR002893">
    <property type="entry name" value="Znf_MYND"/>
</dbReference>
<dbReference type="EMBL" id="BRYB01001065">
    <property type="protein sequence ID" value="GMI42417.1"/>
    <property type="molecule type" value="Genomic_DNA"/>
</dbReference>
<proteinExistence type="predicted"/>
<keyword evidence="8" id="KW-1185">Reference proteome</keyword>
<feature type="signal peptide" evidence="5">
    <location>
        <begin position="1"/>
        <end position="25"/>
    </location>
</feature>
<keyword evidence="2 4" id="KW-0863">Zinc-finger</keyword>